<evidence type="ECO:0000256" key="1">
    <source>
        <dbReference type="ARBA" id="ARBA00022722"/>
    </source>
</evidence>
<dbReference type="AlphaFoldDB" id="V6LCK8"/>
<protein>
    <submittedName>
        <fullName evidence="3">Endonuclease I</fullName>
    </submittedName>
</protein>
<dbReference type="SUPFAM" id="SSF54060">
    <property type="entry name" value="His-Me finger endonucleases"/>
    <property type="match status" value="1"/>
</dbReference>
<evidence type="ECO:0000313" key="3">
    <source>
        <dbReference type="EMBL" id="EST41411.1"/>
    </source>
</evidence>
<name>V6LCK8_9EUKA</name>
<gene>
    <name evidence="3" type="ORF">SS50377_19128</name>
    <name evidence="4" type="ORF">SS50377_26557</name>
</gene>
<dbReference type="PANTHER" id="PTHR33607">
    <property type="entry name" value="ENDONUCLEASE-1"/>
    <property type="match status" value="1"/>
</dbReference>
<dbReference type="GO" id="GO:0004519">
    <property type="term" value="F:endonuclease activity"/>
    <property type="evidence" value="ECO:0007669"/>
    <property type="project" value="UniProtKB-KW"/>
</dbReference>
<keyword evidence="5" id="KW-1185">Reference proteome</keyword>
<proteinExistence type="predicted"/>
<dbReference type="PANTHER" id="PTHR33607:SF2">
    <property type="entry name" value="ENDONUCLEASE-1"/>
    <property type="match status" value="1"/>
</dbReference>
<evidence type="ECO:0000256" key="2">
    <source>
        <dbReference type="ARBA" id="ARBA00022801"/>
    </source>
</evidence>
<dbReference type="Proteomes" id="UP000018208">
    <property type="component" value="Unassembled WGS sequence"/>
</dbReference>
<reference evidence="4" key="2">
    <citation type="submission" date="2020-12" db="EMBL/GenBank/DDBJ databases">
        <title>New Spironucleus salmonicida genome in near-complete chromosomes.</title>
        <authorList>
            <person name="Xu F."/>
            <person name="Kurt Z."/>
            <person name="Jimenez-Gonzalez A."/>
            <person name="Astvaldsson A."/>
            <person name="Andersson J.O."/>
            <person name="Svard S.G."/>
        </authorList>
    </citation>
    <scope>NUCLEOTIDE SEQUENCE</scope>
    <source>
        <strain evidence="4">ATCC 50377</strain>
    </source>
</reference>
<keyword evidence="1" id="KW-0540">Nuclease</keyword>
<dbReference type="InterPro" id="IPR044925">
    <property type="entry name" value="His-Me_finger_sf"/>
</dbReference>
<organism evidence="3">
    <name type="scientific">Spironucleus salmonicida</name>
    <dbReference type="NCBI Taxonomy" id="348837"/>
    <lineage>
        <taxon>Eukaryota</taxon>
        <taxon>Metamonada</taxon>
        <taxon>Diplomonadida</taxon>
        <taxon>Hexamitidae</taxon>
        <taxon>Hexamitinae</taxon>
        <taxon>Spironucleus</taxon>
    </lineage>
</organism>
<evidence type="ECO:0000313" key="4">
    <source>
        <dbReference type="EMBL" id="KAH0572347.1"/>
    </source>
</evidence>
<dbReference type="Pfam" id="PF04231">
    <property type="entry name" value="Endonuclease_1"/>
    <property type="match status" value="1"/>
</dbReference>
<dbReference type="GO" id="GO:0016787">
    <property type="term" value="F:hydrolase activity"/>
    <property type="evidence" value="ECO:0007669"/>
    <property type="project" value="UniProtKB-KW"/>
</dbReference>
<dbReference type="OrthoDB" id="2015847at2759"/>
<evidence type="ECO:0000313" key="5">
    <source>
        <dbReference type="Proteomes" id="UP000018208"/>
    </source>
</evidence>
<keyword evidence="2" id="KW-0378">Hydrolase</keyword>
<dbReference type="EMBL" id="AUWU02000006">
    <property type="protein sequence ID" value="KAH0572347.1"/>
    <property type="molecule type" value="Genomic_DNA"/>
</dbReference>
<reference evidence="3 4" key="1">
    <citation type="journal article" date="2014" name="PLoS Genet.">
        <title>The Genome of Spironucleus salmonicida Highlights a Fish Pathogen Adapted to Fluctuating Environments.</title>
        <authorList>
            <person name="Xu F."/>
            <person name="Jerlstrom-Hultqvist J."/>
            <person name="Einarsson E."/>
            <person name="Astvaldsson A."/>
            <person name="Svard S.G."/>
            <person name="Andersson J.O."/>
        </authorList>
    </citation>
    <scope>NUCLEOTIDE SEQUENCE</scope>
    <source>
        <strain evidence="4">ATCC 50377</strain>
    </source>
</reference>
<accession>V6LCK8</accession>
<dbReference type="InterPro" id="IPR007346">
    <property type="entry name" value="Endonuclease-I"/>
</dbReference>
<dbReference type="VEuPathDB" id="GiardiaDB:SS50377_26557"/>
<keyword evidence="3" id="KW-0255">Endonuclease</keyword>
<dbReference type="EMBL" id="KI546170">
    <property type="protein sequence ID" value="EST41411.1"/>
    <property type="molecule type" value="Genomic_DNA"/>
</dbReference>
<sequence length="248" mass="29380">MILLLQKYFPEFSGQQLRAALTPITGINYKQLGYNRGRQQLYGYIMNDPFDNAIYDIYSGIRMECLYDSMNTQCNKAKDLNCEHTIPQSFFAKKEPMVSDLYHCKISWNVTNNDRSNYPFQYVPDEFAQKYYGLNRQIVTQKPVDRENWSILDKRNRFEPRDIQKGDTARAVAYFYVRYPNEFESLKKTFTLIDDMIEWDLLFPATDLQNQQAMRIEEIQGNINPFIKEFGLVRRAYCDLSEGKYPCK</sequence>